<name>A0AAV7JSC3_9METZ</name>
<comment type="caution">
    <text evidence="6">The sequence shown here is derived from an EMBL/GenBank/DDBJ whole genome shotgun (WGS) entry which is preliminary data.</text>
</comment>
<dbReference type="Pfam" id="PF00883">
    <property type="entry name" value="Peptidase_M17"/>
    <property type="match status" value="1"/>
</dbReference>
<comment type="similarity">
    <text evidence="1">Belongs to the peptidase M17 family.</text>
</comment>
<dbReference type="InterPro" id="IPR000819">
    <property type="entry name" value="Peptidase_M17_C"/>
</dbReference>
<dbReference type="GO" id="GO:0070006">
    <property type="term" value="F:metalloaminopeptidase activity"/>
    <property type="evidence" value="ECO:0007669"/>
    <property type="project" value="InterPro"/>
</dbReference>
<accession>A0AAV7JSC3</accession>
<dbReference type="AlphaFoldDB" id="A0AAV7JSC3"/>
<dbReference type="GO" id="GO:0005737">
    <property type="term" value="C:cytoplasm"/>
    <property type="evidence" value="ECO:0007669"/>
    <property type="project" value="InterPro"/>
</dbReference>
<keyword evidence="2" id="KW-0031">Aminopeptidase</keyword>
<dbReference type="GO" id="GO:0030145">
    <property type="term" value="F:manganese ion binding"/>
    <property type="evidence" value="ECO:0007669"/>
    <property type="project" value="InterPro"/>
</dbReference>
<evidence type="ECO:0000313" key="7">
    <source>
        <dbReference type="Proteomes" id="UP001165289"/>
    </source>
</evidence>
<keyword evidence="4" id="KW-0378">Hydrolase</keyword>
<dbReference type="SUPFAM" id="SSF53187">
    <property type="entry name" value="Zn-dependent exopeptidases"/>
    <property type="match status" value="1"/>
</dbReference>
<organism evidence="6 7">
    <name type="scientific">Oopsacas minuta</name>
    <dbReference type="NCBI Taxonomy" id="111878"/>
    <lineage>
        <taxon>Eukaryota</taxon>
        <taxon>Metazoa</taxon>
        <taxon>Porifera</taxon>
        <taxon>Hexactinellida</taxon>
        <taxon>Hexasterophora</taxon>
        <taxon>Lyssacinosida</taxon>
        <taxon>Leucopsacidae</taxon>
        <taxon>Oopsacas</taxon>
    </lineage>
</organism>
<gene>
    <name evidence="6" type="ORF">LOD99_5033</name>
</gene>
<keyword evidence="3" id="KW-0645">Protease</keyword>
<sequence length="198" mass="21143">MHEVQTFGILRVPCDSNFKLLSCKTVEINNPDAEGRLILADGVAYAEKTLGSNVIFDVATLTGAQGPTTGKYHGAILSNSAVWEAKVLKAGRITGDCVFPIVYCPELHLSEFDSEIADMKNSVADYHNATSSCAGLFIASHLSSKFSGSWVHLDMAATVASKERATGYGVSLLVGLFGSESNSSYLKFISTSYDSNLT</sequence>
<dbReference type="PRINTS" id="PR00481">
    <property type="entry name" value="LAMNOPPTDASE"/>
</dbReference>
<evidence type="ECO:0000256" key="4">
    <source>
        <dbReference type="ARBA" id="ARBA00022801"/>
    </source>
</evidence>
<evidence type="ECO:0000256" key="2">
    <source>
        <dbReference type="ARBA" id="ARBA00022438"/>
    </source>
</evidence>
<dbReference type="EMBL" id="JAKMXF010000302">
    <property type="protein sequence ID" value="KAI6651786.1"/>
    <property type="molecule type" value="Genomic_DNA"/>
</dbReference>
<protein>
    <recommendedName>
        <fullName evidence="5">Cytosol aminopeptidase domain-containing protein</fullName>
    </recommendedName>
</protein>
<evidence type="ECO:0000256" key="1">
    <source>
        <dbReference type="ARBA" id="ARBA00009528"/>
    </source>
</evidence>
<proteinExistence type="inferred from homology"/>
<evidence type="ECO:0000256" key="3">
    <source>
        <dbReference type="ARBA" id="ARBA00022670"/>
    </source>
</evidence>
<reference evidence="6 7" key="1">
    <citation type="journal article" date="2023" name="BMC Biol.">
        <title>The compact genome of the sponge Oopsacas minuta (Hexactinellida) is lacking key metazoan core genes.</title>
        <authorList>
            <person name="Santini S."/>
            <person name="Schenkelaars Q."/>
            <person name="Jourda C."/>
            <person name="Duchesne M."/>
            <person name="Belahbib H."/>
            <person name="Rocher C."/>
            <person name="Selva M."/>
            <person name="Riesgo A."/>
            <person name="Vervoort M."/>
            <person name="Leys S.P."/>
            <person name="Kodjabachian L."/>
            <person name="Le Bivic A."/>
            <person name="Borchiellini C."/>
            <person name="Claverie J.M."/>
            <person name="Renard E."/>
        </authorList>
    </citation>
    <scope>NUCLEOTIDE SEQUENCE [LARGE SCALE GENOMIC DNA]</scope>
    <source>
        <strain evidence="6">SPO-2</strain>
    </source>
</reference>
<keyword evidence="7" id="KW-1185">Reference proteome</keyword>
<dbReference type="PANTHER" id="PTHR11963">
    <property type="entry name" value="LEUCINE AMINOPEPTIDASE-RELATED"/>
    <property type="match status" value="1"/>
</dbReference>
<evidence type="ECO:0000259" key="5">
    <source>
        <dbReference type="Pfam" id="PF00883"/>
    </source>
</evidence>
<evidence type="ECO:0000313" key="6">
    <source>
        <dbReference type="EMBL" id="KAI6651786.1"/>
    </source>
</evidence>
<dbReference type="InterPro" id="IPR011356">
    <property type="entry name" value="Leucine_aapep/pepB"/>
</dbReference>
<dbReference type="PANTHER" id="PTHR11963:SF4">
    <property type="entry name" value="AMINOPEPTIDASE NPEPL1-RELATED"/>
    <property type="match status" value="1"/>
</dbReference>
<dbReference type="GO" id="GO:0006508">
    <property type="term" value="P:proteolysis"/>
    <property type="evidence" value="ECO:0007669"/>
    <property type="project" value="UniProtKB-KW"/>
</dbReference>
<dbReference type="Proteomes" id="UP001165289">
    <property type="component" value="Unassembled WGS sequence"/>
</dbReference>
<dbReference type="Gene3D" id="3.40.630.10">
    <property type="entry name" value="Zn peptidases"/>
    <property type="match status" value="1"/>
</dbReference>
<feature type="domain" description="Cytosol aminopeptidase" evidence="5">
    <location>
        <begin position="19"/>
        <end position="174"/>
    </location>
</feature>